<organism evidence="3 4">
    <name type="scientific">Candidatus Falkowbacteria bacterium RIFOXYC2_FULL_48_21</name>
    <dbReference type="NCBI Taxonomy" id="1798005"/>
    <lineage>
        <taxon>Bacteria</taxon>
        <taxon>Candidatus Falkowiibacteriota</taxon>
    </lineage>
</organism>
<gene>
    <name evidence="3" type="ORF">A2482_03705</name>
</gene>
<dbReference type="AlphaFoldDB" id="A0A1F5T5H7"/>
<keyword evidence="1" id="KW-0472">Membrane</keyword>
<accession>A0A1F5T5H7</accession>
<proteinExistence type="predicted"/>
<dbReference type="InterPro" id="IPR001387">
    <property type="entry name" value="Cro/C1-type_HTH"/>
</dbReference>
<dbReference type="InterPro" id="IPR010982">
    <property type="entry name" value="Lambda_DNA-bd_dom_sf"/>
</dbReference>
<dbReference type="InterPro" id="IPR050400">
    <property type="entry name" value="Bact_Cytoskel_RodZ"/>
</dbReference>
<evidence type="ECO:0000256" key="1">
    <source>
        <dbReference type="SAM" id="Phobius"/>
    </source>
</evidence>
<name>A0A1F5T5H7_9BACT</name>
<sequence length="229" mass="26053">MIFTAKKISGLETLGEKLRQHREKNGWSLEKAARLISTNVENVIKIENNDYVAMPPAVYATNILKNYAKILQLNPIMVVECYEKEKLLFDKTRQRGTKQKISRLYQAMNDFLNPRTLKYLIIISLSAAIVVYLGFEVNRIISPPMVEIFSPADDLTTENGQVTIAGQTEKEVSVQINDQPLLIDQDGRFTLTLNLQNGLNIVKISARKKHSKETVIHKKIMVEEPQAEL</sequence>
<dbReference type="SUPFAM" id="SSF47413">
    <property type="entry name" value="lambda repressor-like DNA-binding domains"/>
    <property type="match status" value="1"/>
</dbReference>
<dbReference type="EMBL" id="MFGM01000080">
    <property type="protein sequence ID" value="OGF34192.1"/>
    <property type="molecule type" value="Genomic_DNA"/>
</dbReference>
<dbReference type="CDD" id="cd00093">
    <property type="entry name" value="HTH_XRE"/>
    <property type="match status" value="1"/>
</dbReference>
<dbReference type="Gene3D" id="2.60.40.10">
    <property type="entry name" value="Immunoglobulins"/>
    <property type="match status" value="1"/>
</dbReference>
<dbReference type="InterPro" id="IPR013783">
    <property type="entry name" value="Ig-like_fold"/>
</dbReference>
<keyword evidence="1" id="KW-0812">Transmembrane</keyword>
<evidence type="ECO:0000313" key="4">
    <source>
        <dbReference type="Proteomes" id="UP000178656"/>
    </source>
</evidence>
<protein>
    <recommendedName>
        <fullName evidence="2">HTH cro/C1-type domain-containing protein</fullName>
    </recommendedName>
</protein>
<dbReference type="PANTHER" id="PTHR34475:SF1">
    <property type="entry name" value="CYTOSKELETON PROTEIN RODZ"/>
    <property type="match status" value="1"/>
</dbReference>
<dbReference type="Gene3D" id="1.10.260.40">
    <property type="entry name" value="lambda repressor-like DNA-binding domains"/>
    <property type="match status" value="1"/>
</dbReference>
<comment type="caution">
    <text evidence="3">The sequence shown here is derived from an EMBL/GenBank/DDBJ whole genome shotgun (WGS) entry which is preliminary data.</text>
</comment>
<dbReference type="PANTHER" id="PTHR34475">
    <property type="match status" value="1"/>
</dbReference>
<keyword evidence="1" id="KW-1133">Transmembrane helix</keyword>
<feature type="transmembrane region" description="Helical" evidence="1">
    <location>
        <begin position="117"/>
        <end position="135"/>
    </location>
</feature>
<reference evidence="3 4" key="1">
    <citation type="journal article" date="2016" name="Nat. Commun.">
        <title>Thousands of microbial genomes shed light on interconnected biogeochemical processes in an aquifer system.</title>
        <authorList>
            <person name="Anantharaman K."/>
            <person name="Brown C.T."/>
            <person name="Hug L.A."/>
            <person name="Sharon I."/>
            <person name="Castelle C.J."/>
            <person name="Probst A.J."/>
            <person name="Thomas B.C."/>
            <person name="Singh A."/>
            <person name="Wilkins M.J."/>
            <person name="Karaoz U."/>
            <person name="Brodie E.L."/>
            <person name="Williams K.H."/>
            <person name="Hubbard S.S."/>
            <person name="Banfield J.F."/>
        </authorList>
    </citation>
    <scope>NUCLEOTIDE SEQUENCE [LARGE SCALE GENOMIC DNA]</scope>
</reference>
<dbReference type="PROSITE" id="PS50943">
    <property type="entry name" value="HTH_CROC1"/>
    <property type="match status" value="1"/>
</dbReference>
<dbReference type="GO" id="GO:0003677">
    <property type="term" value="F:DNA binding"/>
    <property type="evidence" value="ECO:0007669"/>
    <property type="project" value="InterPro"/>
</dbReference>
<dbReference type="Pfam" id="PF13413">
    <property type="entry name" value="HTH_25"/>
    <property type="match status" value="1"/>
</dbReference>
<feature type="domain" description="HTH cro/C1-type" evidence="2">
    <location>
        <begin position="18"/>
        <end position="78"/>
    </location>
</feature>
<dbReference type="Proteomes" id="UP000178656">
    <property type="component" value="Unassembled WGS sequence"/>
</dbReference>
<dbReference type="Pfam" id="PF09136">
    <property type="entry name" value="Glucodextran_B"/>
    <property type="match status" value="1"/>
</dbReference>
<evidence type="ECO:0000313" key="3">
    <source>
        <dbReference type="EMBL" id="OGF34192.1"/>
    </source>
</evidence>
<evidence type="ECO:0000259" key="2">
    <source>
        <dbReference type="PROSITE" id="PS50943"/>
    </source>
</evidence>